<accession>A0A0G2GJ58</accession>
<evidence type="ECO:0000256" key="1">
    <source>
        <dbReference type="ARBA" id="ARBA00009861"/>
    </source>
</evidence>
<evidence type="ECO:0000313" key="4">
    <source>
        <dbReference type="EMBL" id="KKY23573.1"/>
    </source>
</evidence>
<name>A0A0G2GJ58_PHACM</name>
<dbReference type="Pfam" id="PF02458">
    <property type="entry name" value="Transferase"/>
    <property type="match status" value="2"/>
</dbReference>
<keyword evidence="5" id="KW-1185">Reference proteome</keyword>
<evidence type="ECO:0000313" key="5">
    <source>
        <dbReference type="Proteomes" id="UP000053317"/>
    </source>
</evidence>
<dbReference type="PANTHER" id="PTHR31623">
    <property type="entry name" value="F21J9.9"/>
    <property type="match status" value="1"/>
</dbReference>
<dbReference type="InterPro" id="IPR023213">
    <property type="entry name" value="CAT-like_dom_sf"/>
</dbReference>
<sequence>MSAQSKPFDIHIISSERIFPNNRSLTPSTVALSIVDAAVANYSPTGAIWFFDHVPGGHCDYSRHLRASLQTVLDNYQQWTGELHWSNYEPDSNDHTKRFQRLCLTWGTKSDPGTEFVTASVSETLASIVPHWRYRSRSLKAWDHTNVRLDGLLPRATLALRHLKITPNAPALAVQVTTFSCQGIAIGIQMSHPLGDAMTLATFVRDWTAISKAMLATEPLPIMTRDFDPQQIDRSAAGDIDGHAPDPDLMNISRNLPYLRYDHWSKPSQTSWPDLITADDLASHNAKYPYSPGTPVPWSQWDLSCPCAAYILHFSGDEIQEIWEAAQGNSSSTSPTVSRHDALLAHLWQLINRSRLLRNPSTPVHLLPSLGLRTRLSPPLPATFLGSPILMTDITLPATAVCTSPLSTIAQTISSVQRQFTADTIPALLHDMIYADCPQRIWMGCLGTEYTMATSWVHLGVYEMDFGLGMGRPRYVEAVLIALDGLVQIMELGDDDPHDQQVTPEDNGVLIPEPKKTKNKKHWSHEGVDVSLALAKQAMERLLKDPLLRAYEK</sequence>
<evidence type="ECO:0000256" key="2">
    <source>
        <dbReference type="ARBA" id="ARBA00022679"/>
    </source>
</evidence>
<comment type="caution">
    <text evidence="4">The sequence shown here is derived from an EMBL/GenBank/DDBJ whole genome shotgun (WGS) entry which is preliminary data.</text>
</comment>
<reference evidence="4 5" key="1">
    <citation type="submission" date="2015-05" db="EMBL/GenBank/DDBJ databases">
        <title>Distinctive expansion of gene families associated with plant cell wall degradation and secondary metabolism in the genomes of grapevine trunk pathogens.</title>
        <authorList>
            <person name="Lawrence D.P."/>
            <person name="Travadon R."/>
            <person name="Rolshausen P.E."/>
            <person name="Baumgartner K."/>
        </authorList>
    </citation>
    <scope>NUCLEOTIDE SEQUENCE [LARGE SCALE GENOMIC DNA]</scope>
    <source>
        <strain evidence="4">UCRPC4</strain>
    </source>
</reference>
<keyword evidence="2 4" id="KW-0808">Transferase</keyword>
<evidence type="ECO:0000256" key="3">
    <source>
        <dbReference type="SAM" id="MobiDB-lite"/>
    </source>
</evidence>
<dbReference type="PANTHER" id="PTHR31623:SF17">
    <property type="entry name" value="F21J9.9"/>
    <property type="match status" value="1"/>
</dbReference>
<dbReference type="GO" id="GO:0016740">
    <property type="term" value="F:transferase activity"/>
    <property type="evidence" value="ECO:0007669"/>
    <property type="project" value="UniProtKB-KW"/>
</dbReference>
<proteinExistence type="inferred from homology"/>
<feature type="region of interest" description="Disordered" evidence="3">
    <location>
        <begin position="495"/>
        <end position="516"/>
    </location>
</feature>
<dbReference type="OrthoDB" id="444127at2759"/>
<dbReference type="EMBL" id="LCWF01000066">
    <property type="protein sequence ID" value="KKY23573.1"/>
    <property type="molecule type" value="Genomic_DNA"/>
</dbReference>
<comment type="similarity">
    <text evidence="1">Belongs to the plant acyltransferase family.</text>
</comment>
<dbReference type="AlphaFoldDB" id="A0A0G2GJ58"/>
<dbReference type="Proteomes" id="UP000053317">
    <property type="component" value="Unassembled WGS sequence"/>
</dbReference>
<gene>
    <name evidence="4" type="ORF">UCRPC4_g02836</name>
</gene>
<protein>
    <submittedName>
        <fullName evidence="4">Putative transferase family protein</fullName>
    </submittedName>
</protein>
<dbReference type="Gene3D" id="3.30.559.10">
    <property type="entry name" value="Chloramphenicol acetyltransferase-like domain"/>
    <property type="match status" value="2"/>
</dbReference>
<organism evidence="4 5">
    <name type="scientific">Phaeomoniella chlamydospora</name>
    <name type="common">Phaeoacremonium chlamydosporum</name>
    <dbReference type="NCBI Taxonomy" id="158046"/>
    <lineage>
        <taxon>Eukaryota</taxon>
        <taxon>Fungi</taxon>
        <taxon>Dikarya</taxon>
        <taxon>Ascomycota</taxon>
        <taxon>Pezizomycotina</taxon>
        <taxon>Eurotiomycetes</taxon>
        <taxon>Chaetothyriomycetidae</taxon>
        <taxon>Phaeomoniellales</taxon>
        <taxon>Phaeomoniellaceae</taxon>
        <taxon>Phaeomoniella</taxon>
    </lineage>
</organism>
<reference evidence="4 5" key="2">
    <citation type="submission" date="2015-05" db="EMBL/GenBank/DDBJ databases">
        <authorList>
            <person name="Morales-Cruz A."/>
            <person name="Amrine K.C."/>
            <person name="Cantu D."/>
        </authorList>
    </citation>
    <scope>NUCLEOTIDE SEQUENCE [LARGE SCALE GENOMIC DNA]</scope>
    <source>
        <strain evidence="4">UCRPC4</strain>
    </source>
</reference>